<organism evidence="3 4">
    <name type="scientific">Portunus trituberculatus</name>
    <name type="common">Swimming crab</name>
    <name type="synonym">Neptunus trituberculatus</name>
    <dbReference type="NCBI Taxonomy" id="210409"/>
    <lineage>
        <taxon>Eukaryota</taxon>
        <taxon>Metazoa</taxon>
        <taxon>Ecdysozoa</taxon>
        <taxon>Arthropoda</taxon>
        <taxon>Crustacea</taxon>
        <taxon>Multicrustacea</taxon>
        <taxon>Malacostraca</taxon>
        <taxon>Eumalacostraca</taxon>
        <taxon>Eucarida</taxon>
        <taxon>Decapoda</taxon>
        <taxon>Pleocyemata</taxon>
        <taxon>Brachyura</taxon>
        <taxon>Eubrachyura</taxon>
        <taxon>Portunoidea</taxon>
        <taxon>Portunidae</taxon>
        <taxon>Portuninae</taxon>
        <taxon>Portunus</taxon>
    </lineage>
</organism>
<evidence type="ECO:0000259" key="2">
    <source>
        <dbReference type="Pfam" id="PF16050"/>
    </source>
</evidence>
<dbReference type="Pfam" id="PF16050">
    <property type="entry name" value="CDC73_N"/>
    <property type="match status" value="1"/>
</dbReference>
<protein>
    <submittedName>
        <fullName evidence="3">Parafibromin</fullName>
    </submittedName>
</protein>
<dbReference type="Proteomes" id="UP000324222">
    <property type="component" value="Unassembled WGS sequence"/>
</dbReference>
<comment type="caution">
    <text evidence="3">The sequence shown here is derived from an EMBL/GenBank/DDBJ whole genome shotgun (WGS) entry which is preliminary data.</text>
</comment>
<evidence type="ECO:0000313" key="3">
    <source>
        <dbReference type="EMBL" id="MPC20742.1"/>
    </source>
</evidence>
<proteinExistence type="predicted"/>
<dbReference type="EMBL" id="VSRR010000905">
    <property type="protein sequence ID" value="MPC20742.1"/>
    <property type="molecule type" value="Genomic_DNA"/>
</dbReference>
<feature type="region of interest" description="Disordered" evidence="1">
    <location>
        <begin position="103"/>
        <end position="136"/>
    </location>
</feature>
<feature type="compositionally biased region" description="Polar residues" evidence="1">
    <location>
        <begin position="122"/>
        <end position="136"/>
    </location>
</feature>
<reference evidence="3 4" key="1">
    <citation type="submission" date="2019-05" db="EMBL/GenBank/DDBJ databases">
        <title>Another draft genome of Portunus trituberculatus and its Hox gene families provides insights of decapod evolution.</title>
        <authorList>
            <person name="Jeong J.-H."/>
            <person name="Song I."/>
            <person name="Kim S."/>
            <person name="Choi T."/>
            <person name="Kim D."/>
            <person name="Ryu S."/>
            <person name="Kim W."/>
        </authorList>
    </citation>
    <scope>NUCLEOTIDE SEQUENCE [LARGE SCALE GENOMIC DNA]</scope>
    <source>
        <tissue evidence="3">Muscle</tissue>
    </source>
</reference>
<accession>A0A5B7DGY5</accession>
<dbReference type="AlphaFoldDB" id="A0A5B7DGY5"/>
<name>A0A5B7DGY5_PORTR</name>
<evidence type="ECO:0000256" key="1">
    <source>
        <dbReference type="SAM" id="MobiDB-lite"/>
    </source>
</evidence>
<sequence>MELLPDLTFTISSTMPLYECTELGLKAVFTHQFATSIMGLLKSIKAREEGRMRASVPNPVPTPVSRVPQQPVGYSRYDQERFKGKEDISRGSPGYFYAQGELSIRRSPTPNLNPNPLPDPTSMTQQQVYGCSCNSK</sequence>
<feature type="domain" description="Paf1 complex subunit Cdc73 N-terminal" evidence="2">
    <location>
        <begin position="31"/>
        <end position="81"/>
    </location>
</feature>
<feature type="region of interest" description="Disordered" evidence="1">
    <location>
        <begin position="52"/>
        <end position="73"/>
    </location>
</feature>
<keyword evidence="4" id="KW-1185">Reference proteome</keyword>
<dbReference type="OrthoDB" id="2186602at2759"/>
<evidence type="ECO:0000313" key="4">
    <source>
        <dbReference type="Proteomes" id="UP000324222"/>
    </source>
</evidence>
<dbReference type="InterPro" id="IPR032041">
    <property type="entry name" value="Cdc73_N"/>
</dbReference>
<gene>
    <name evidence="3" type="primary">CDC73_1</name>
    <name evidence="3" type="ORF">E2C01_013698</name>
</gene>